<keyword evidence="6" id="KW-0645">Protease</keyword>
<keyword evidence="10" id="KW-0573">Peptidoglycan synthesis</keyword>
<dbReference type="GO" id="GO:0009252">
    <property type="term" value="P:peptidoglycan biosynthetic process"/>
    <property type="evidence" value="ECO:0007669"/>
    <property type="project" value="UniProtKB-KW"/>
</dbReference>
<evidence type="ECO:0000256" key="8">
    <source>
        <dbReference type="ARBA" id="ARBA00022801"/>
    </source>
</evidence>
<evidence type="ECO:0000256" key="13">
    <source>
        <dbReference type="PIRSR" id="PIRSR618044-1"/>
    </source>
</evidence>
<proteinExistence type="inferred from homology"/>
<evidence type="ECO:0000256" key="14">
    <source>
        <dbReference type="RuleBase" id="RU004016"/>
    </source>
</evidence>
<protein>
    <recommendedName>
        <fullName evidence="4">serine-type D-Ala-D-Ala carboxypeptidase</fullName>
        <ecNumber evidence="4">3.4.16.4</ecNumber>
    </recommendedName>
</protein>
<dbReference type="InterPro" id="IPR012338">
    <property type="entry name" value="Beta-lactam/transpept-like"/>
</dbReference>
<evidence type="ECO:0000256" key="5">
    <source>
        <dbReference type="ARBA" id="ARBA00022645"/>
    </source>
</evidence>
<dbReference type="InterPro" id="IPR001967">
    <property type="entry name" value="Peptidase_S11_N"/>
</dbReference>
<comment type="catalytic activity">
    <reaction evidence="12">
        <text>Preferential cleavage: (Ac)2-L-Lys-D-Ala-|-D-Ala. Also transpeptidation of peptidyl-alanyl moieties that are N-acyl substituents of D-alanine.</text>
        <dbReference type="EC" id="3.4.16.4"/>
    </reaction>
</comment>
<keyword evidence="9" id="KW-0133">Cell shape</keyword>
<dbReference type="RefSeq" id="WP_207257619.1">
    <property type="nucleotide sequence ID" value="NZ_JAFMPP010000007.1"/>
</dbReference>
<accession>A0A939G0B0</accession>
<comment type="caution">
    <text evidence="16">The sequence shown here is derived from an EMBL/GenBank/DDBJ whole genome shotgun (WGS) entry which is preliminary data.</text>
</comment>
<dbReference type="PANTHER" id="PTHR21581">
    <property type="entry name" value="D-ALANYL-D-ALANINE CARBOXYPEPTIDASE"/>
    <property type="match status" value="1"/>
</dbReference>
<dbReference type="Proteomes" id="UP000664122">
    <property type="component" value="Unassembled WGS sequence"/>
</dbReference>
<sequence>MTKAQLPCPAPQTRASLVAPLRAALVLALLVSAGMPRAFAQETPKSAMETAADEALLVDGKTGTILLQKNPDKPFPPASLAKMMTIEVVFEAVRSGRIALDTEFPISVHAWRTGGAPSGTSTMFAKVRSTVAVSDLIRGAIIQSANDACIALAEGIAGSEEAFAKLMNARAERLGLTNSHFVNATGLPAEGQHVTVRDLVILARHIRTTYPKLYAVYAEPNFTWNKIFQRNRNPLLKMDIGADGMETGYTEASGYALLGVTDRDDRVTYLAMSGLKSSRDRSQEARRLLDWAQESFKMRDLYRGGETVGSAEVFGGAASSVPLVAPRPIAALVPQNEGERVSGEIRYNGPLAAPVEKGTTIAYLDVMVDGGKVLSEPLVAGTRVANGTFTDRAFGALRELAFGWLRAF</sequence>
<comment type="pathway">
    <text evidence="2">Cell wall biogenesis; peptidoglycan biosynthesis.</text>
</comment>
<keyword evidence="7" id="KW-0732">Signal</keyword>
<evidence type="ECO:0000259" key="15">
    <source>
        <dbReference type="SMART" id="SM00936"/>
    </source>
</evidence>
<dbReference type="InterPro" id="IPR012907">
    <property type="entry name" value="Peptidase_S11_C"/>
</dbReference>
<keyword evidence="5 16" id="KW-0121">Carboxypeptidase</keyword>
<dbReference type="Gene3D" id="2.60.410.10">
    <property type="entry name" value="D-Ala-D-Ala carboxypeptidase, C-terminal domain"/>
    <property type="match status" value="1"/>
</dbReference>
<dbReference type="InterPro" id="IPR018044">
    <property type="entry name" value="Peptidase_S11"/>
</dbReference>
<evidence type="ECO:0000256" key="3">
    <source>
        <dbReference type="ARBA" id="ARBA00007164"/>
    </source>
</evidence>
<organism evidence="16 17">
    <name type="scientific">Jiella flava</name>
    <dbReference type="NCBI Taxonomy" id="2816857"/>
    <lineage>
        <taxon>Bacteria</taxon>
        <taxon>Pseudomonadati</taxon>
        <taxon>Pseudomonadota</taxon>
        <taxon>Alphaproteobacteria</taxon>
        <taxon>Hyphomicrobiales</taxon>
        <taxon>Aurantimonadaceae</taxon>
        <taxon>Jiella</taxon>
    </lineage>
</organism>
<dbReference type="Pfam" id="PF07943">
    <property type="entry name" value="PBP5_C"/>
    <property type="match status" value="1"/>
</dbReference>
<evidence type="ECO:0000313" key="17">
    <source>
        <dbReference type="Proteomes" id="UP000664122"/>
    </source>
</evidence>
<feature type="active site" description="Acyl-ester intermediate" evidence="13">
    <location>
        <position position="79"/>
    </location>
</feature>
<dbReference type="PRINTS" id="PR00725">
    <property type="entry name" value="DADACBPTASE1"/>
</dbReference>
<dbReference type="GO" id="GO:0008360">
    <property type="term" value="P:regulation of cell shape"/>
    <property type="evidence" value="ECO:0007669"/>
    <property type="project" value="UniProtKB-KW"/>
</dbReference>
<keyword evidence="11" id="KW-0961">Cell wall biogenesis/degradation</keyword>
<dbReference type="SUPFAM" id="SSF56601">
    <property type="entry name" value="beta-lactamase/transpeptidase-like"/>
    <property type="match status" value="1"/>
</dbReference>
<keyword evidence="8" id="KW-0378">Hydrolase</keyword>
<evidence type="ECO:0000256" key="7">
    <source>
        <dbReference type="ARBA" id="ARBA00022729"/>
    </source>
</evidence>
<dbReference type="InterPro" id="IPR037167">
    <property type="entry name" value="Peptidase_S11_C_sf"/>
</dbReference>
<evidence type="ECO:0000256" key="11">
    <source>
        <dbReference type="ARBA" id="ARBA00023316"/>
    </source>
</evidence>
<dbReference type="Gene3D" id="3.40.710.10">
    <property type="entry name" value="DD-peptidase/beta-lactamase superfamily"/>
    <property type="match status" value="1"/>
</dbReference>
<dbReference type="InterPro" id="IPR015956">
    <property type="entry name" value="Peniciliin-bd_prot_C_sf"/>
</dbReference>
<feature type="domain" description="Peptidase S11 D-Ala-D-Ala carboxypeptidase A C-terminal" evidence="15">
    <location>
        <begin position="296"/>
        <end position="386"/>
    </location>
</feature>
<evidence type="ECO:0000256" key="1">
    <source>
        <dbReference type="ARBA" id="ARBA00003217"/>
    </source>
</evidence>
<dbReference type="EC" id="3.4.16.4" evidence="4"/>
<gene>
    <name evidence="16" type="ORF">J1C48_09555</name>
</gene>
<reference evidence="16" key="1">
    <citation type="submission" date="2021-03" db="EMBL/GenBank/DDBJ databases">
        <title>Whole genome sequence of Jiella sp. CQZ9-1.</title>
        <authorList>
            <person name="Tuo L."/>
        </authorList>
    </citation>
    <scope>NUCLEOTIDE SEQUENCE</scope>
    <source>
        <strain evidence="16">CQZ9-1</strain>
    </source>
</reference>
<evidence type="ECO:0000313" key="16">
    <source>
        <dbReference type="EMBL" id="MBO0662822.1"/>
    </source>
</evidence>
<evidence type="ECO:0000256" key="2">
    <source>
        <dbReference type="ARBA" id="ARBA00004752"/>
    </source>
</evidence>
<dbReference type="AlphaFoldDB" id="A0A939G0B0"/>
<comment type="similarity">
    <text evidence="3 14">Belongs to the peptidase S11 family.</text>
</comment>
<dbReference type="EMBL" id="JAFMPP010000007">
    <property type="protein sequence ID" value="MBO0662822.1"/>
    <property type="molecule type" value="Genomic_DNA"/>
</dbReference>
<dbReference type="GO" id="GO:0071555">
    <property type="term" value="P:cell wall organization"/>
    <property type="evidence" value="ECO:0007669"/>
    <property type="project" value="UniProtKB-KW"/>
</dbReference>
<keyword evidence="17" id="KW-1185">Reference proteome</keyword>
<evidence type="ECO:0000256" key="9">
    <source>
        <dbReference type="ARBA" id="ARBA00022960"/>
    </source>
</evidence>
<dbReference type="SMART" id="SM00936">
    <property type="entry name" value="PBP5_C"/>
    <property type="match status" value="1"/>
</dbReference>
<dbReference type="GO" id="GO:0006508">
    <property type="term" value="P:proteolysis"/>
    <property type="evidence" value="ECO:0007669"/>
    <property type="project" value="UniProtKB-KW"/>
</dbReference>
<comment type="function">
    <text evidence="1">Removes C-terminal D-alanyl residues from sugar-peptide cell wall precursors.</text>
</comment>
<evidence type="ECO:0000256" key="6">
    <source>
        <dbReference type="ARBA" id="ARBA00022670"/>
    </source>
</evidence>
<evidence type="ECO:0000256" key="12">
    <source>
        <dbReference type="ARBA" id="ARBA00034000"/>
    </source>
</evidence>
<dbReference type="SUPFAM" id="SSF69189">
    <property type="entry name" value="Penicillin-binding protein associated domain"/>
    <property type="match status" value="1"/>
</dbReference>
<feature type="active site" description="Proton acceptor" evidence="13">
    <location>
        <position position="82"/>
    </location>
</feature>
<dbReference type="GO" id="GO:0009002">
    <property type="term" value="F:serine-type D-Ala-D-Ala carboxypeptidase activity"/>
    <property type="evidence" value="ECO:0007669"/>
    <property type="project" value="UniProtKB-EC"/>
</dbReference>
<evidence type="ECO:0000256" key="4">
    <source>
        <dbReference type="ARBA" id="ARBA00012448"/>
    </source>
</evidence>
<dbReference type="Pfam" id="PF00768">
    <property type="entry name" value="Peptidase_S11"/>
    <property type="match status" value="1"/>
</dbReference>
<evidence type="ECO:0000256" key="10">
    <source>
        <dbReference type="ARBA" id="ARBA00022984"/>
    </source>
</evidence>
<feature type="active site" evidence="13">
    <location>
        <position position="144"/>
    </location>
</feature>
<dbReference type="PANTHER" id="PTHR21581:SF6">
    <property type="entry name" value="TRAFFICKING PROTEIN PARTICLE COMPLEX SUBUNIT 12"/>
    <property type="match status" value="1"/>
</dbReference>
<name>A0A939G0B0_9HYPH</name>